<comment type="similarity">
    <text evidence="1 8">Belongs to the peptidase S14 family.</text>
</comment>
<feature type="active site" evidence="5">
    <location>
        <position position="175"/>
    </location>
</feature>
<evidence type="ECO:0000256" key="9">
    <source>
        <dbReference type="SAM" id="MobiDB-lite"/>
    </source>
</evidence>
<dbReference type="GO" id="GO:0051117">
    <property type="term" value="F:ATPase binding"/>
    <property type="evidence" value="ECO:0007669"/>
    <property type="project" value="TreeGrafter"/>
</dbReference>
<dbReference type="InterPro" id="IPR018215">
    <property type="entry name" value="ClpP_Ser_AS"/>
</dbReference>
<dbReference type="PRINTS" id="PR00127">
    <property type="entry name" value="CLPPROTEASEP"/>
</dbReference>
<evidence type="ECO:0000256" key="1">
    <source>
        <dbReference type="ARBA" id="ARBA00007039"/>
    </source>
</evidence>
<accession>A0A4D9D3C9</accession>
<dbReference type="Gene3D" id="3.90.226.10">
    <property type="entry name" value="2-enoyl-CoA Hydratase, Chain A, domain 1"/>
    <property type="match status" value="1"/>
</dbReference>
<dbReference type="GO" id="GO:0006515">
    <property type="term" value="P:protein quality control for misfolded or incompletely synthesized proteins"/>
    <property type="evidence" value="ECO:0007669"/>
    <property type="project" value="TreeGrafter"/>
</dbReference>
<reference evidence="11 12" key="1">
    <citation type="submission" date="2019-01" db="EMBL/GenBank/DDBJ databases">
        <title>Nuclear Genome Assembly of the Microalgal Biofuel strain Nannochloropsis salina CCMP1776.</title>
        <authorList>
            <person name="Hovde B."/>
        </authorList>
    </citation>
    <scope>NUCLEOTIDE SEQUENCE [LARGE SCALE GENOMIC DNA]</scope>
    <source>
        <strain evidence="11 12">CCMP1776</strain>
    </source>
</reference>
<dbReference type="NCBIfam" id="NF001368">
    <property type="entry name" value="PRK00277.1"/>
    <property type="match status" value="1"/>
</dbReference>
<evidence type="ECO:0000256" key="10">
    <source>
        <dbReference type="SAM" id="SignalP"/>
    </source>
</evidence>
<dbReference type="InterPro" id="IPR023562">
    <property type="entry name" value="ClpP/TepA"/>
</dbReference>
<feature type="signal peptide" evidence="10">
    <location>
        <begin position="1"/>
        <end position="24"/>
    </location>
</feature>
<dbReference type="InterPro" id="IPR033135">
    <property type="entry name" value="ClpP_His_AS"/>
</dbReference>
<dbReference type="Pfam" id="PF00574">
    <property type="entry name" value="CLP_protease"/>
    <property type="match status" value="1"/>
</dbReference>
<evidence type="ECO:0000256" key="4">
    <source>
        <dbReference type="ARBA" id="ARBA00022825"/>
    </source>
</evidence>
<dbReference type="Proteomes" id="UP000355283">
    <property type="component" value="Unassembled WGS sequence"/>
</dbReference>
<keyword evidence="10" id="KW-0732">Signal</keyword>
<dbReference type="EC" id="3.4.21.92" evidence="7"/>
<dbReference type="AlphaFoldDB" id="A0A4D9D3C9"/>
<dbReference type="InterPro" id="IPR001907">
    <property type="entry name" value="ClpP"/>
</dbReference>
<dbReference type="PROSITE" id="PS00382">
    <property type="entry name" value="CLP_PROTEASE_HIS"/>
    <property type="match status" value="1"/>
</dbReference>
<keyword evidence="3 7" id="KW-0378">Hydrolase</keyword>
<dbReference type="InterPro" id="IPR029045">
    <property type="entry name" value="ClpP/crotonase-like_dom_sf"/>
</dbReference>
<evidence type="ECO:0000313" key="12">
    <source>
        <dbReference type="Proteomes" id="UP000355283"/>
    </source>
</evidence>
<evidence type="ECO:0000256" key="3">
    <source>
        <dbReference type="ARBA" id="ARBA00022801"/>
    </source>
</evidence>
<dbReference type="PANTHER" id="PTHR10381:SF46">
    <property type="entry name" value="ATP-DEPENDENT CLP PROTEASE PROTEOLYTIC SUBUNIT-RELATED PROTEIN 2, CHLOROPLASTIC"/>
    <property type="match status" value="1"/>
</dbReference>
<feature type="region of interest" description="Disordered" evidence="9">
    <location>
        <begin position="275"/>
        <end position="302"/>
    </location>
</feature>
<evidence type="ECO:0000313" key="11">
    <source>
        <dbReference type="EMBL" id="TFJ86231.1"/>
    </source>
</evidence>
<evidence type="ECO:0000256" key="8">
    <source>
        <dbReference type="RuleBase" id="RU003567"/>
    </source>
</evidence>
<keyword evidence="4 7" id="KW-0720">Serine protease</keyword>
<evidence type="ECO:0000256" key="6">
    <source>
        <dbReference type="PROSITE-ProRule" id="PRU10086"/>
    </source>
</evidence>
<protein>
    <recommendedName>
        <fullName evidence="8">ATP-dependent Clp protease proteolytic subunit</fullName>
        <ecNumber evidence="7">3.4.21.92</ecNumber>
    </recommendedName>
</protein>
<dbReference type="SUPFAM" id="SSF52096">
    <property type="entry name" value="ClpP/crotonase"/>
    <property type="match status" value="1"/>
</dbReference>
<dbReference type="FunFam" id="3.90.226.10:FF:000001">
    <property type="entry name" value="ATP-dependent Clp protease proteolytic subunit"/>
    <property type="match status" value="1"/>
</dbReference>
<dbReference type="EMBL" id="SDOX01000009">
    <property type="protein sequence ID" value="TFJ86231.1"/>
    <property type="molecule type" value="Genomic_DNA"/>
</dbReference>
<proteinExistence type="inferred from homology"/>
<dbReference type="CDD" id="cd07017">
    <property type="entry name" value="S14_ClpP_2"/>
    <property type="match status" value="1"/>
</dbReference>
<dbReference type="GO" id="GO:0004252">
    <property type="term" value="F:serine-type endopeptidase activity"/>
    <property type="evidence" value="ECO:0007669"/>
    <property type="project" value="UniProtKB-EC"/>
</dbReference>
<dbReference type="HAMAP" id="MF_00444">
    <property type="entry name" value="ClpP"/>
    <property type="match status" value="1"/>
</dbReference>
<evidence type="ECO:0000256" key="5">
    <source>
        <dbReference type="PROSITE-ProRule" id="PRU10085"/>
    </source>
</evidence>
<evidence type="ECO:0000256" key="7">
    <source>
        <dbReference type="RuleBase" id="RU000549"/>
    </source>
</evidence>
<feature type="compositionally biased region" description="Basic and acidic residues" evidence="9">
    <location>
        <begin position="292"/>
        <end position="302"/>
    </location>
</feature>
<feature type="chain" id="PRO_5020026846" description="ATP-dependent Clp protease proteolytic subunit" evidence="10">
    <location>
        <begin position="25"/>
        <end position="302"/>
    </location>
</feature>
<dbReference type="PROSITE" id="PS00381">
    <property type="entry name" value="CLP_PROTEASE_SER"/>
    <property type="match status" value="1"/>
</dbReference>
<dbReference type="NCBIfam" id="NF009205">
    <property type="entry name" value="PRK12553.1"/>
    <property type="match status" value="1"/>
</dbReference>
<sequence>MQPSNFFTLGVAVCCCFLSTVTRAYRAPSFAAEPSRASKWMLGSRSPGIALAPMIQPAASSSRGGRGGAGSLVMMPIGVPKVAYRVPGSGSADWVDIYNRLYRERIIFLGQEIDDDYANQIIGVLLYLDQEDSSRPIYMYINCPGGSVIAGLAIYDVMQLIRSEIVTINIGMAASMASFLLAAGKKGKRLALPHSRVMIHQPMGGAQGQAEDIKVEAAQILRIKKNLVGMYSKMTGRATEQIVMDLDRDNYLSAQEALEHGLIDEIVELEKAMESESPNAQLDPVRAFAGVGKDDDPLKYLP</sequence>
<dbReference type="PANTHER" id="PTHR10381">
    <property type="entry name" value="ATP-DEPENDENT CLP PROTEASE PROTEOLYTIC SUBUNIT"/>
    <property type="match status" value="1"/>
</dbReference>
<organism evidence="11 12">
    <name type="scientific">Nannochloropsis salina CCMP1776</name>
    <dbReference type="NCBI Taxonomy" id="1027361"/>
    <lineage>
        <taxon>Eukaryota</taxon>
        <taxon>Sar</taxon>
        <taxon>Stramenopiles</taxon>
        <taxon>Ochrophyta</taxon>
        <taxon>Eustigmatophyceae</taxon>
        <taxon>Eustigmatales</taxon>
        <taxon>Monodopsidaceae</taxon>
        <taxon>Microchloropsis</taxon>
        <taxon>Microchloropsis salina</taxon>
    </lineage>
</organism>
<keyword evidence="2 7" id="KW-0645">Protease</keyword>
<dbReference type="GO" id="GO:0009368">
    <property type="term" value="C:endopeptidase Clp complex"/>
    <property type="evidence" value="ECO:0007669"/>
    <property type="project" value="TreeGrafter"/>
</dbReference>
<evidence type="ECO:0000256" key="2">
    <source>
        <dbReference type="ARBA" id="ARBA00022670"/>
    </source>
</evidence>
<keyword evidence="12" id="KW-1185">Reference proteome</keyword>
<dbReference type="OrthoDB" id="2017408at2759"/>
<gene>
    <name evidence="11" type="ORF">NSK_002439</name>
</gene>
<comment type="caution">
    <text evidence="11">The sequence shown here is derived from an EMBL/GenBank/DDBJ whole genome shotgun (WGS) entry which is preliminary data.</text>
</comment>
<feature type="active site" evidence="6">
    <location>
        <position position="200"/>
    </location>
</feature>
<name>A0A4D9D3C9_9STRA</name>
<dbReference type="GO" id="GO:0004176">
    <property type="term" value="F:ATP-dependent peptidase activity"/>
    <property type="evidence" value="ECO:0007669"/>
    <property type="project" value="InterPro"/>
</dbReference>